<dbReference type="PANTHER" id="PTHR24321">
    <property type="entry name" value="DEHYDROGENASES, SHORT CHAIN"/>
    <property type="match status" value="1"/>
</dbReference>
<evidence type="ECO:0000256" key="5">
    <source>
        <dbReference type="SAM" id="Coils"/>
    </source>
</evidence>
<evidence type="ECO:0000256" key="2">
    <source>
        <dbReference type="ARBA" id="ARBA00023002"/>
    </source>
</evidence>
<dbReference type="SUPFAM" id="SSF51735">
    <property type="entry name" value="NAD(P)-binding Rossmann-fold domains"/>
    <property type="match status" value="1"/>
</dbReference>
<dbReference type="Pfam" id="PF00106">
    <property type="entry name" value="adh_short"/>
    <property type="match status" value="1"/>
</dbReference>
<dbReference type="PRINTS" id="PR00081">
    <property type="entry name" value="GDHRDH"/>
</dbReference>
<evidence type="ECO:0000313" key="6">
    <source>
        <dbReference type="EMBL" id="GAA5169626.1"/>
    </source>
</evidence>
<dbReference type="EMBL" id="BAABJP010000043">
    <property type="protein sequence ID" value="GAA5169626.1"/>
    <property type="molecule type" value="Genomic_DNA"/>
</dbReference>
<organism evidence="6 7">
    <name type="scientific">Pseudonocardia eucalypti</name>
    <dbReference type="NCBI Taxonomy" id="648755"/>
    <lineage>
        <taxon>Bacteria</taxon>
        <taxon>Bacillati</taxon>
        <taxon>Actinomycetota</taxon>
        <taxon>Actinomycetes</taxon>
        <taxon>Pseudonocardiales</taxon>
        <taxon>Pseudonocardiaceae</taxon>
        <taxon>Pseudonocardia</taxon>
    </lineage>
</organism>
<dbReference type="NCBIfam" id="NF009467">
    <property type="entry name" value="PRK12826.1-3"/>
    <property type="match status" value="1"/>
</dbReference>
<dbReference type="PANTHER" id="PTHR24321:SF8">
    <property type="entry name" value="ESTRADIOL 17-BETA-DEHYDROGENASE 8-RELATED"/>
    <property type="match status" value="1"/>
</dbReference>
<keyword evidence="3" id="KW-0520">NAD</keyword>
<sequence length="273" mass="28048">MSGKLAGKVALITGAARGQGRSHAVRLAEAGADVIAVDICRQLDEVSYPLATPAELAETVAEVEKLDRRIVSVEADVRSAEAMARAVADGAAELGGVDIVLANAGIGMVREGLDPAVAFNTLLQVNLVGVWNTVHAAAPVMIEGGRGGAIVLTGSVMGLSGRGGSGLPGMQGYVAAKHGLVGLMRSWANWLAPHMIRVNAVHPTGVATPMIMNEAMAAVLESMPADGPDMGNLLDVPMVESVDISNAIAWLVSDDARYVTGVNLPVDAGFTVR</sequence>
<comment type="similarity">
    <text evidence="1 4">Belongs to the short-chain dehydrogenases/reductases (SDR) family.</text>
</comment>
<reference evidence="7" key="1">
    <citation type="journal article" date="2019" name="Int. J. Syst. Evol. Microbiol.">
        <title>The Global Catalogue of Microorganisms (GCM) 10K type strain sequencing project: providing services to taxonomists for standard genome sequencing and annotation.</title>
        <authorList>
            <consortium name="The Broad Institute Genomics Platform"/>
            <consortium name="The Broad Institute Genome Sequencing Center for Infectious Disease"/>
            <person name="Wu L."/>
            <person name="Ma J."/>
        </authorList>
    </citation>
    <scope>NUCLEOTIDE SEQUENCE [LARGE SCALE GENOMIC DNA]</scope>
    <source>
        <strain evidence="7">JCM 18303</strain>
    </source>
</reference>
<keyword evidence="2" id="KW-0560">Oxidoreductase</keyword>
<dbReference type="Gene3D" id="3.40.50.720">
    <property type="entry name" value="NAD(P)-binding Rossmann-like Domain"/>
    <property type="match status" value="1"/>
</dbReference>
<evidence type="ECO:0000256" key="4">
    <source>
        <dbReference type="RuleBase" id="RU000363"/>
    </source>
</evidence>
<name>A0ABP9QZT6_9PSEU</name>
<dbReference type="PROSITE" id="PS00061">
    <property type="entry name" value="ADH_SHORT"/>
    <property type="match status" value="1"/>
</dbReference>
<evidence type="ECO:0000313" key="7">
    <source>
        <dbReference type="Proteomes" id="UP001428817"/>
    </source>
</evidence>
<dbReference type="PRINTS" id="PR00080">
    <property type="entry name" value="SDRFAMILY"/>
</dbReference>
<evidence type="ECO:0000256" key="3">
    <source>
        <dbReference type="ARBA" id="ARBA00023027"/>
    </source>
</evidence>
<gene>
    <name evidence="6" type="ORF">GCM10023321_65540</name>
</gene>
<protein>
    <submittedName>
        <fullName evidence="6">Mycofactocin-coupled SDR family oxidoreductase</fullName>
    </submittedName>
</protein>
<dbReference type="CDD" id="cd05233">
    <property type="entry name" value="SDR_c"/>
    <property type="match status" value="1"/>
</dbReference>
<keyword evidence="5" id="KW-0175">Coiled coil</keyword>
<keyword evidence="7" id="KW-1185">Reference proteome</keyword>
<comment type="caution">
    <text evidence="6">The sequence shown here is derived from an EMBL/GenBank/DDBJ whole genome shotgun (WGS) entry which is preliminary data.</text>
</comment>
<dbReference type="InterPro" id="IPR036291">
    <property type="entry name" value="NAD(P)-bd_dom_sf"/>
</dbReference>
<dbReference type="Proteomes" id="UP001428817">
    <property type="component" value="Unassembled WGS sequence"/>
</dbReference>
<dbReference type="RefSeq" id="WP_185066286.1">
    <property type="nucleotide sequence ID" value="NZ_BAABJP010000043.1"/>
</dbReference>
<feature type="coiled-coil region" evidence="5">
    <location>
        <begin position="56"/>
        <end position="83"/>
    </location>
</feature>
<accession>A0ABP9QZT6</accession>
<dbReference type="InterPro" id="IPR002347">
    <property type="entry name" value="SDR_fam"/>
</dbReference>
<dbReference type="InterPro" id="IPR020904">
    <property type="entry name" value="Sc_DH/Rdtase_CS"/>
</dbReference>
<dbReference type="NCBIfam" id="TIGR03971">
    <property type="entry name" value="SDR_subfam_1"/>
    <property type="match status" value="1"/>
</dbReference>
<dbReference type="InterPro" id="IPR023985">
    <property type="entry name" value="SDR_subfam_1"/>
</dbReference>
<proteinExistence type="inferred from homology"/>
<evidence type="ECO:0000256" key="1">
    <source>
        <dbReference type="ARBA" id="ARBA00006484"/>
    </source>
</evidence>